<name>I0HC39_ACTM4</name>
<sequence length="50" mass="6154">MRWNRIERRRERIYRQIQKDRAGNHKIPTWLYATILGLLLAGWLYLIITS</sequence>
<keyword evidence="1" id="KW-1133">Transmembrane helix</keyword>
<dbReference type="PATRIC" id="fig|512565.3.peg.5350"/>
<reference evidence="2 3" key="1">
    <citation type="submission" date="2012-02" db="EMBL/GenBank/DDBJ databases">
        <title>Complete genome sequence of Actinoplanes missouriensis 431 (= NBRC 102363).</title>
        <authorList>
            <person name="Ohnishi Y."/>
            <person name="Ishikawa J."/>
            <person name="Sekine M."/>
            <person name="Hosoyama A."/>
            <person name="Harada T."/>
            <person name="Narita H."/>
            <person name="Hata T."/>
            <person name="Konno Y."/>
            <person name="Tutikane K."/>
            <person name="Fujita N."/>
            <person name="Horinouchi S."/>
            <person name="Hayakawa M."/>
        </authorList>
    </citation>
    <scope>NUCLEOTIDE SEQUENCE [LARGE SCALE GENOMIC DNA]</scope>
    <source>
        <strain evidence="3">ATCC 14538 / DSM 43046 / CBS 188.64 / JCM 3121 / NBRC 102363 / NCIMB 12654 / NRRL B-3342 / UNCC 431</strain>
    </source>
</reference>
<dbReference type="AlphaFoldDB" id="I0HC39"/>
<feature type="transmembrane region" description="Helical" evidence="1">
    <location>
        <begin position="29"/>
        <end position="48"/>
    </location>
</feature>
<gene>
    <name evidence="2" type="ordered locus">AMIS_53560</name>
</gene>
<dbReference type="HOGENOM" id="CLU_3131280_0_0_11"/>
<dbReference type="Proteomes" id="UP000007882">
    <property type="component" value="Chromosome"/>
</dbReference>
<proteinExistence type="predicted"/>
<keyword evidence="3" id="KW-1185">Reference proteome</keyword>
<evidence type="ECO:0000313" key="3">
    <source>
        <dbReference type="Proteomes" id="UP000007882"/>
    </source>
</evidence>
<dbReference type="EMBL" id="AP012319">
    <property type="protein sequence ID" value="BAL90576.1"/>
    <property type="molecule type" value="Genomic_DNA"/>
</dbReference>
<dbReference type="RefSeq" id="WP_014445464.1">
    <property type="nucleotide sequence ID" value="NC_017093.1"/>
</dbReference>
<evidence type="ECO:0000313" key="2">
    <source>
        <dbReference type="EMBL" id="BAL90576.1"/>
    </source>
</evidence>
<keyword evidence="1" id="KW-0812">Transmembrane</keyword>
<accession>I0HC39</accession>
<keyword evidence="1" id="KW-0472">Membrane</keyword>
<dbReference type="KEGG" id="ams:AMIS_53560"/>
<protein>
    <submittedName>
        <fullName evidence="2">Uncharacterized protein</fullName>
    </submittedName>
</protein>
<dbReference type="STRING" id="512565.AMIS_53560"/>
<evidence type="ECO:0000256" key="1">
    <source>
        <dbReference type="SAM" id="Phobius"/>
    </source>
</evidence>
<organism evidence="2 3">
    <name type="scientific">Actinoplanes missouriensis (strain ATCC 14538 / DSM 43046 / CBS 188.64 / JCM 3121 / NBRC 102363 / NCIMB 12654 / NRRL B-3342 / UNCC 431)</name>
    <dbReference type="NCBI Taxonomy" id="512565"/>
    <lineage>
        <taxon>Bacteria</taxon>
        <taxon>Bacillati</taxon>
        <taxon>Actinomycetota</taxon>
        <taxon>Actinomycetes</taxon>
        <taxon>Micromonosporales</taxon>
        <taxon>Micromonosporaceae</taxon>
        <taxon>Actinoplanes</taxon>
    </lineage>
</organism>